<feature type="repeat" description="PPR" evidence="2">
    <location>
        <begin position="508"/>
        <end position="542"/>
    </location>
</feature>
<name>A0A8T1RN86_CARIL</name>
<dbReference type="PANTHER" id="PTHR47942">
    <property type="entry name" value="TETRATRICOPEPTIDE REPEAT (TPR)-LIKE SUPERFAMILY PROTEIN-RELATED"/>
    <property type="match status" value="1"/>
</dbReference>
<dbReference type="Pfam" id="PF13041">
    <property type="entry name" value="PPR_2"/>
    <property type="match status" value="4"/>
</dbReference>
<comment type="caution">
    <text evidence="3">The sequence shown here is derived from an EMBL/GenBank/DDBJ whole genome shotgun (WGS) entry which is preliminary data.</text>
</comment>
<feature type="repeat" description="PPR" evidence="2">
    <location>
        <begin position="191"/>
        <end position="225"/>
    </location>
</feature>
<dbReference type="Proteomes" id="UP000811609">
    <property type="component" value="Chromosome 1"/>
</dbReference>
<evidence type="ECO:0000313" key="4">
    <source>
        <dbReference type="Proteomes" id="UP000811609"/>
    </source>
</evidence>
<reference evidence="3" key="1">
    <citation type="submission" date="2020-12" db="EMBL/GenBank/DDBJ databases">
        <title>WGS assembly of Carya illinoinensis cv. Pawnee.</title>
        <authorList>
            <person name="Platts A."/>
            <person name="Shu S."/>
            <person name="Wright S."/>
            <person name="Barry K."/>
            <person name="Edger P."/>
            <person name="Pires J.C."/>
            <person name="Schmutz J."/>
        </authorList>
    </citation>
    <scope>NUCLEOTIDE SEQUENCE</scope>
    <source>
        <tissue evidence="3">Leaf</tissue>
    </source>
</reference>
<evidence type="ECO:0000256" key="2">
    <source>
        <dbReference type="PROSITE-ProRule" id="PRU00708"/>
    </source>
</evidence>
<feature type="repeat" description="PPR" evidence="2">
    <location>
        <begin position="228"/>
        <end position="262"/>
    </location>
</feature>
<feature type="repeat" description="PPR" evidence="2">
    <location>
        <begin position="156"/>
        <end position="190"/>
    </location>
</feature>
<dbReference type="NCBIfam" id="TIGR00756">
    <property type="entry name" value="PPR"/>
    <property type="match status" value="10"/>
</dbReference>
<protein>
    <recommendedName>
        <fullName evidence="5">Pentatricopeptide repeat-containing protein</fullName>
    </recommendedName>
</protein>
<dbReference type="Pfam" id="PF12854">
    <property type="entry name" value="PPR_1"/>
    <property type="match status" value="1"/>
</dbReference>
<gene>
    <name evidence="3" type="ORF">CIPAW_01G157600</name>
</gene>
<dbReference type="InterPro" id="IPR002885">
    <property type="entry name" value="PPR_rpt"/>
</dbReference>
<evidence type="ECO:0000256" key="1">
    <source>
        <dbReference type="ARBA" id="ARBA00022737"/>
    </source>
</evidence>
<feature type="repeat" description="PPR" evidence="2">
    <location>
        <begin position="473"/>
        <end position="507"/>
    </location>
</feature>
<dbReference type="PROSITE" id="PS51375">
    <property type="entry name" value="PPR"/>
    <property type="match status" value="11"/>
</dbReference>
<feature type="repeat" description="PPR" evidence="2">
    <location>
        <begin position="263"/>
        <end position="297"/>
    </location>
</feature>
<feature type="repeat" description="PPR" evidence="2">
    <location>
        <begin position="368"/>
        <end position="402"/>
    </location>
</feature>
<dbReference type="Pfam" id="PF01535">
    <property type="entry name" value="PPR"/>
    <property type="match status" value="2"/>
</dbReference>
<keyword evidence="1" id="KW-0677">Repeat</keyword>
<feature type="repeat" description="PPR" evidence="2">
    <location>
        <begin position="333"/>
        <end position="367"/>
    </location>
</feature>
<keyword evidence="4" id="KW-1185">Reference proteome</keyword>
<organism evidence="3 4">
    <name type="scientific">Carya illinoinensis</name>
    <name type="common">Pecan</name>
    <dbReference type="NCBI Taxonomy" id="32201"/>
    <lineage>
        <taxon>Eukaryota</taxon>
        <taxon>Viridiplantae</taxon>
        <taxon>Streptophyta</taxon>
        <taxon>Embryophyta</taxon>
        <taxon>Tracheophyta</taxon>
        <taxon>Spermatophyta</taxon>
        <taxon>Magnoliopsida</taxon>
        <taxon>eudicotyledons</taxon>
        <taxon>Gunneridae</taxon>
        <taxon>Pentapetalae</taxon>
        <taxon>rosids</taxon>
        <taxon>fabids</taxon>
        <taxon>Fagales</taxon>
        <taxon>Juglandaceae</taxon>
        <taxon>Carya</taxon>
    </lineage>
</organism>
<dbReference type="PANTHER" id="PTHR47942:SF16">
    <property type="entry name" value="PENTATRICOPEPTIDE REPEAT DOMAIN CONTAINING PROTEIN-RELATED"/>
    <property type="match status" value="1"/>
</dbReference>
<feature type="repeat" description="PPR" evidence="2">
    <location>
        <begin position="403"/>
        <end position="437"/>
    </location>
</feature>
<evidence type="ECO:0000313" key="3">
    <source>
        <dbReference type="EMBL" id="KAG6668258.1"/>
    </source>
</evidence>
<dbReference type="AlphaFoldDB" id="A0A8T1RN86"/>
<sequence>MARAPSPILIFIRQNPRTRPNPNTQIRNLALEIREADCGGGVIKPNPDHEPSRNAHNEFTEIAKEVCKITRTKPRWEQTLVSDFPSFNFSDPRFFNELIKHQNNVLLSLRFFHWLCSCDGFSPDPLSLNTLFNALVEAKACSVAKDFLDYTGFKPEGASLECYVRCLCEVGLVEEALDVFDRLRGDGINPSIATWNSALSGFLKVRRTDLVWKLYGEMMESNVAAKVDVETVRYLIQAFCDDGKVSKGYELLRQILEDGFDPGSATFNRLISGFCKERQYDNVSELLHTMIAKNHAPTIFTYQEIINGLGKRRNWLEGFRIFNDLKDRGYAPDRVMYTTMIRGLCKLRWLGDARKLWFEMIQKGFIPNEYTYNALIYGFCKIGNLEEARKLYKEMCDRGYRETTVSCNTMIAGLCLNGRADDARGLFEEMPQKSVIRDVITYNTLIRGFCREGKIVESINLLKDLQVQGLQPSTESFTPIIEKLCQMGEIQEAKKLWDDMESRGLIPMVCTRDHIITGLCDQGFIEEGMEWLLEMLKRNLKPNRSTFERLIQCLSQIDRPDDTLLVLDFMFRIGYTLQKGTCQSLVNKLCKENSHFVEALLGEVLERM</sequence>
<evidence type="ECO:0008006" key="5">
    <source>
        <dbReference type="Google" id="ProtNLM"/>
    </source>
</evidence>
<feature type="repeat" description="PPR" evidence="2">
    <location>
        <begin position="438"/>
        <end position="472"/>
    </location>
</feature>
<feature type="repeat" description="PPR" evidence="2">
    <location>
        <begin position="298"/>
        <end position="332"/>
    </location>
</feature>
<dbReference type="InterPro" id="IPR051222">
    <property type="entry name" value="PPR/CCM1_RNA-binding"/>
</dbReference>
<proteinExistence type="predicted"/>
<dbReference type="EMBL" id="CM031809">
    <property type="protein sequence ID" value="KAG6668258.1"/>
    <property type="molecule type" value="Genomic_DNA"/>
</dbReference>
<accession>A0A8T1RN86</accession>